<dbReference type="PANTHER" id="PTHR12151">
    <property type="entry name" value="ELECTRON TRANSPORT PROTIN SCO1/SENC FAMILY MEMBER"/>
    <property type="match status" value="1"/>
</dbReference>
<reference evidence="6" key="1">
    <citation type="journal article" date="2014" name="Int. J. Syst. Evol. Microbiol.">
        <title>Complete genome sequence of Corynebacterium casei LMG S-19264T (=DSM 44701T), isolated from a smear-ripened cheese.</title>
        <authorList>
            <consortium name="US DOE Joint Genome Institute (JGI-PGF)"/>
            <person name="Walter F."/>
            <person name="Albersmeier A."/>
            <person name="Kalinowski J."/>
            <person name="Ruckert C."/>
        </authorList>
    </citation>
    <scope>NUCLEOTIDE SEQUENCE</scope>
    <source>
        <strain evidence="6">NBRC 101628</strain>
    </source>
</reference>
<feature type="binding site" evidence="3">
    <location>
        <position position="81"/>
    </location>
    <ligand>
        <name>Cu cation</name>
        <dbReference type="ChEBI" id="CHEBI:23378"/>
    </ligand>
</feature>
<protein>
    <submittedName>
        <fullName evidence="6">Electron transporter SenC</fullName>
    </submittedName>
</protein>
<keyword evidence="3" id="KW-0479">Metal-binding</keyword>
<feature type="binding site" evidence="3">
    <location>
        <position position="164"/>
    </location>
    <ligand>
        <name>Cu cation</name>
        <dbReference type="ChEBI" id="CHEBI:23378"/>
    </ligand>
</feature>
<dbReference type="SUPFAM" id="SSF52833">
    <property type="entry name" value="Thioredoxin-like"/>
    <property type="match status" value="1"/>
</dbReference>
<proteinExistence type="inferred from homology"/>
<dbReference type="EMBL" id="BSNC01000003">
    <property type="protein sequence ID" value="GLP95950.1"/>
    <property type="molecule type" value="Genomic_DNA"/>
</dbReference>
<dbReference type="InterPro" id="IPR036249">
    <property type="entry name" value="Thioredoxin-like_sf"/>
</dbReference>
<dbReference type="GO" id="GO:0046872">
    <property type="term" value="F:metal ion binding"/>
    <property type="evidence" value="ECO:0007669"/>
    <property type="project" value="UniProtKB-KW"/>
</dbReference>
<dbReference type="InterPro" id="IPR003782">
    <property type="entry name" value="SCO1/SenC"/>
</dbReference>
<dbReference type="AlphaFoldDB" id="A0AA37W059"/>
<dbReference type="Pfam" id="PF02630">
    <property type="entry name" value="SCO1-SenC"/>
    <property type="match status" value="1"/>
</dbReference>
<keyword evidence="2 3" id="KW-0186">Copper</keyword>
<accession>A0AA37W059</accession>
<dbReference type="CDD" id="cd02968">
    <property type="entry name" value="SCO"/>
    <property type="match status" value="1"/>
</dbReference>
<sequence length="212" mass="23453">MGKAVNWVFGLVALIALGAGVFLQQYKPAPTPPRSALVYPVPKQLAPFQLTDQNGQVFDQQRLKGKWSLLFAGYTFCPDICPTTLLQLKRAHQQVGLQDQLQVVLVSVDPKRDTQQKLKQYMDYFNPEFVAVRGEHPQLYPLTQQLGLVYAMNGDDPEDYQVDHSAAVALINPQGQLVALLKPKDFKPGELAMVKADDVAHDVGVLIEAASL</sequence>
<gene>
    <name evidence="6" type="primary">senC</name>
    <name evidence="6" type="ORF">GCM10007895_12560</name>
</gene>
<evidence type="ECO:0000313" key="7">
    <source>
        <dbReference type="Proteomes" id="UP001161422"/>
    </source>
</evidence>
<comment type="caution">
    <text evidence="6">The sequence shown here is derived from an EMBL/GenBank/DDBJ whole genome shotgun (WGS) entry which is preliminary data.</text>
</comment>
<dbReference type="PANTHER" id="PTHR12151:SF25">
    <property type="entry name" value="LINALOOL DEHYDRATASE_ISOMERASE DOMAIN-CONTAINING PROTEIN"/>
    <property type="match status" value="1"/>
</dbReference>
<dbReference type="Proteomes" id="UP001161422">
    <property type="component" value="Unassembled WGS sequence"/>
</dbReference>
<evidence type="ECO:0000259" key="5">
    <source>
        <dbReference type="PROSITE" id="PS51352"/>
    </source>
</evidence>
<evidence type="ECO:0000256" key="1">
    <source>
        <dbReference type="ARBA" id="ARBA00010996"/>
    </source>
</evidence>
<reference evidence="6" key="2">
    <citation type="submission" date="2023-01" db="EMBL/GenBank/DDBJ databases">
        <title>Draft genome sequence of Paraferrimonas sedimenticola strain NBRC 101628.</title>
        <authorList>
            <person name="Sun Q."/>
            <person name="Mori K."/>
        </authorList>
    </citation>
    <scope>NUCLEOTIDE SEQUENCE</scope>
    <source>
        <strain evidence="6">NBRC 101628</strain>
    </source>
</reference>
<keyword evidence="7" id="KW-1185">Reference proteome</keyword>
<evidence type="ECO:0000256" key="2">
    <source>
        <dbReference type="ARBA" id="ARBA00023008"/>
    </source>
</evidence>
<dbReference type="PROSITE" id="PS51352">
    <property type="entry name" value="THIOREDOXIN_2"/>
    <property type="match status" value="1"/>
</dbReference>
<evidence type="ECO:0000313" key="6">
    <source>
        <dbReference type="EMBL" id="GLP95950.1"/>
    </source>
</evidence>
<evidence type="ECO:0000256" key="3">
    <source>
        <dbReference type="PIRSR" id="PIRSR603782-1"/>
    </source>
</evidence>
<dbReference type="RefSeq" id="WP_095506513.1">
    <property type="nucleotide sequence ID" value="NZ_BSNC01000003.1"/>
</dbReference>
<keyword evidence="4" id="KW-1015">Disulfide bond</keyword>
<feature type="binding site" evidence="3">
    <location>
        <position position="77"/>
    </location>
    <ligand>
        <name>Cu cation</name>
        <dbReference type="ChEBI" id="CHEBI:23378"/>
    </ligand>
</feature>
<dbReference type="InterPro" id="IPR013766">
    <property type="entry name" value="Thioredoxin_domain"/>
</dbReference>
<comment type="similarity">
    <text evidence="1">Belongs to the SCO1/2 family.</text>
</comment>
<name>A0AA37W059_9GAMM</name>
<dbReference type="Gene3D" id="3.40.30.10">
    <property type="entry name" value="Glutaredoxin"/>
    <property type="match status" value="1"/>
</dbReference>
<feature type="disulfide bond" description="Redox-active" evidence="4">
    <location>
        <begin position="77"/>
        <end position="81"/>
    </location>
</feature>
<organism evidence="6 7">
    <name type="scientific">Paraferrimonas sedimenticola</name>
    <dbReference type="NCBI Taxonomy" id="375674"/>
    <lineage>
        <taxon>Bacteria</taxon>
        <taxon>Pseudomonadati</taxon>
        <taxon>Pseudomonadota</taxon>
        <taxon>Gammaproteobacteria</taxon>
        <taxon>Alteromonadales</taxon>
        <taxon>Ferrimonadaceae</taxon>
        <taxon>Paraferrimonas</taxon>
    </lineage>
</organism>
<feature type="domain" description="Thioredoxin" evidence="5">
    <location>
        <begin position="39"/>
        <end position="208"/>
    </location>
</feature>
<evidence type="ECO:0000256" key="4">
    <source>
        <dbReference type="PIRSR" id="PIRSR603782-2"/>
    </source>
</evidence>